<dbReference type="EnsemblFungi" id="EJT68801">
    <property type="protein sequence ID" value="EJT68801"/>
    <property type="gene ID" value="GGTG_13631"/>
</dbReference>
<evidence type="ECO:0000313" key="1">
    <source>
        <dbReference type="EMBL" id="EJT68801.1"/>
    </source>
</evidence>
<reference evidence="2" key="5">
    <citation type="submission" date="2018-04" db="UniProtKB">
        <authorList>
            <consortium name="EnsemblFungi"/>
        </authorList>
    </citation>
    <scope>IDENTIFICATION</scope>
    <source>
        <strain evidence="2">R3-111a-1</strain>
    </source>
</reference>
<reference evidence="2" key="4">
    <citation type="journal article" date="2015" name="G3 (Bethesda)">
        <title>Genome sequences of three phytopathogenic species of the Magnaporthaceae family of fungi.</title>
        <authorList>
            <person name="Okagaki L.H."/>
            <person name="Nunes C.C."/>
            <person name="Sailsbery J."/>
            <person name="Clay B."/>
            <person name="Brown D."/>
            <person name="John T."/>
            <person name="Oh Y."/>
            <person name="Young N."/>
            <person name="Fitzgerald M."/>
            <person name="Haas B.J."/>
            <person name="Zeng Q."/>
            <person name="Young S."/>
            <person name="Adiconis X."/>
            <person name="Fan L."/>
            <person name="Levin J.Z."/>
            <person name="Mitchell T.K."/>
            <person name="Okubara P.A."/>
            <person name="Farman M.L."/>
            <person name="Kohn L.M."/>
            <person name="Birren B."/>
            <person name="Ma L.-J."/>
            <person name="Dean R.A."/>
        </authorList>
    </citation>
    <scope>NUCLEOTIDE SEQUENCE</scope>
    <source>
        <strain evidence="2">R3-111a-1</strain>
    </source>
</reference>
<reference evidence="1" key="2">
    <citation type="submission" date="2010-07" db="EMBL/GenBank/DDBJ databases">
        <authorList>
            <consortium name="The Broad Institute Genome Sequencing Platform"/>
            <consortium name="Broad Institute Genome Sequencing Center for Infectious Disease"/>
            <person name="Ma L.-J."/>
            <person name="Dead R."/>
            <person name="Young S."/>
            <person name="Zeng Q."/>
            <person name="Koehrsen M."/>
            <person name="Alvarado L."/>
            <person name="Berlin A."/>
            <person name="Chapman S.B."/>
            <person name="Chen Z."/>
            <person name="Freedman E."/>
            <person name="Gellesch M."/>
            <person name="Goldberg J."/>
            <person name="Griggs A."/>
            <person name="Gujja S."/>
            <person name="Heilman E.R."/>
            <person name="Heiman D."/>
            <person name="Hepburn T."/>
            <person name="Howarth C."/>
            <person name="Jen D."/>
            <person name="Larson L."/>
            <person name="Mehta T."/>
            <person name="Neiman D."/>
            <person name="Pearson M."/>
            <person name="Roberts A."/>
            <person name="Saif S."/>
            <person name="Shea T."/>
            <person name="Shenoy N."/>
            <person name="Sisk P."/>
            <person name="Stolte C."/>
            <person name="Sykes S."/>
            <person name="Walk T."/>
            <person name="White J."/>
            <person name="Yandava C."/>
            <person name="Haas B."/>
            <person name="Nusbaum C."/>
            <person name="Birren B."/>
        </authorList>
    </citation>
    <scope>NUCLEOTIDE SEQUENCE</scope>
    <source>
        <strain evidence="1">R3-111a-1</strain>
    </source>
</reference>
<dbReference type="RefSeq" id="XP_009229812.1">
    <property type="nucleotide sequence ID" value="XM_009231548.1"/>
</dbReference>
<gene>
    <name evidence="2" type="primary">20354089</name>
    <name evidence="1" type="ORF">GGTG_13631</name>
</gene>
<dbReference type="HOGENOM" id="CLU_2776069_0_0_1"/>
<keyword evidence="3" id="KW-1185">Reference proteome</keyword>
<evidence type="ECO:0000313" key="2">
    <source>
        <dbReference type="EnsemblFungi" id="EJT68801"/>
    </source>
</evidence>
<dbReference type="VEuPathDB" id="FungiDB:GGTG_13631"/>
<sequence>MPALPPSSMSAPAKDKEWRAVTRCRVQRGGHHYDDRHREKWDTITSLIGRRHRTGLAQGFKKKTLEDLG</sequence>
<organism evidence="1">
    <name type="scientific">Gaeumannomyces tritici (strain R3-111a-1)</name>
    <name type="common">Wheat and barley take-all root rot fungus</name>
    <name type="synonym">Gaeumannomyces graminis var. tritici</name>
    <dbReference type="NCBI Taxonomy" id="644352"/>
    <lineage>
        <taxon>Eukaryota</taxon>
        <taxon>Fungi</taxon>
        <taxon>Dikarya</taxon>
        <taxon>Ascomycota</taxon>
        <taxon>Pezizomycotina</taxon>
        <taxon>Sordariomycetes</taxon>
        <taxon>Sordariomycetidae</taxon>
        <taxon>Magnaporthales</taxon>
        <taxon>Magnaporthaceae</taxon>
        <taxon>Gaeumannomyces</taxon>
    </lineage>
</organism>
<accession>J3PJF1</accession>
<dbReference type="GeneID" id="20354089"/>
<reference evidence="1" key="3">
    <citation type="submission" date="2010-09" db="EMBL/GenBank/DDBJ databases">
        <title>Annotation of Gaeumannomyces graminis var. tritici R3-111a-1.</title>
        <authorList>
            <consortium name="The Broad Institute Genome Sequencing Platform"/>
            <person name="Ma L.-J."/>
            <person name="Dead R."/>
            <person name="Young S.K."/>
            <person name="Zeng Q."/>
            <person name="Gargeya S."/>
            <person name="Fitzgerald M."/>
            <person name="Haas B."/>
            <person name="Abouelleil A."/>
            <person name="Alvarado L."/>
            <person name="Arachchi H.M."/>
            <person name="Berlin A."/>
            <person name="Brown A."/>
            <person name="Chapman S.B."/>
            <person name="Chen Z."/>
            <person name="Dunbar C."/>
            <person name="Freedman E."/>
            <person name="Gearin G."/>
            <person name="Gellesch M."/>
            <person name="Goldberg J."/>
            <person name="Griggs A."/>
            <person name="Gujja S."/>
            <person name="Heiman D."/>
            <person name="Howarth C."/>
            <person name="Larson L."/>
            <person name="Lui A."/>
            <person name="MacDonald P.J.P."/>
            <person name="Mehta T."/>
            <person name="Montmayeur A."/>
            <person name="Murphy C."/>
            <person name="Neiman D."/>
            <person name="Pearson M."/>
            <person name="Priest M."/>
            <person name="Roberts A."/>
            <person name="Saif S."/>
            <person name="Shea T."/>
            <person name="Shenoy N."/>
            <person name="Sisk P."/>
            <person name="Stolte C."/>
            <person name="Sykes S."/>
            <person name="Yandava C."/>
            <person name="Wortman J."/>
            <person name="Nusbaum C."/>
            <person name="Birren B."/>
        </authorList>
    </citation>
    <scope>NUCLEOTIDE SEQUENCE</scope>
    <source>
        <strain evidence="1">R3-111a-1</strain>
    </source>
</reference>
<evidence type="ECO:0000313" key="3">
    <source>
        <dbReference type="Proteomes" id="UP000006039"/>
    </source>
</evidence>
<reference evidence="3" key="1">
    <citation type="submission" date="2010-07" db="EMBL/GenBank/DDBJ databases">
        <title>The genome sequence of Gaeumannomyces graminis var. tritici strain R3-111a-1.</title>
        <authorList>
            <consortium name="The Broad Institute Genome Sequencing Platform"/>
            <person name="Ma L.-J."/>
            <person name="Dead R."/>
            <person name="Young S."/>
            <person name="Zeng Q."/>
            <person name="Koehrsen M."/>
            <person name="Alvarado L."/>
            <person name="Berlin A."/>
            <person name="Chapman S.B."/>
            <person name="Chen Z."/>
            <person name="Freedman E."/>
            <person name="Gellesch M."/>
            <person name="Goldberg J."/>
            <person name="Griggs A."/>
            <person name="Gujja S."/>
            <person name="Heilman E.R."/>
            <person name="Heiman D."/>
            <person name="Hepburn T."/>
            <person name="Howarth C."/>
            <person name="Jen D."/>
            <person name="Larson L."/>
            <person name="Mehta T."/>
            <person name="Neiman D."/>
            <person name="Pearson M."/>
            <person name="Roberts A."/>
            <person name="Saif S."/>
            <person name="Shea T."/>
            <person name="Shenoy N."/>
            <person name="Sisk P."/>
            <person name="Stolte C."/>
            <person name="Sykes S."/>
            <person name="Walk T."/>
            <person name="White J."/>
            <person name="Yandava C."/>
            <person name="Haas B."/>
            <person name="Nusbaum C."/>
            <person name="Birren B."/>
        </authorList>
    </citation>
    <scope>NUCLEOTIDE SEQUENCE [LARGE SCALE GENOMIC DNA]</scope>
    <source>
        <strain evidence="3">R3-111a-1</strain>
    </source>
</reference>
<proteinExistence type="predicted"/>
<name>J3PJF1_GAET3</name>
<dbReference type="AlphaFoldDB" id="J3PJF1"/>
<protein>
    <submittedName>
        <fullName evidence="1 2">Uncharacterized protein</fullName>
    </submittedName>
</protein>
<dbReference type="Proteomes" id="UP000006039">
    <property type="component" value="Unassembled WGS sequence"/>
</dbReference>
<dbReference type="EMBL" id="GL385418">
    <property type="protein sequence ID" value="EJT68801.1"/>
    <property type="molecule type" value="Genomic_DNA"/>
</dbReference>